<name>A0A6J7EDM4_9ZZZZ</name>
<evidence type="ECO:0000256" key="1">
    <source>
        <dbReference type="SAM" id="Phobius"/>
    </source>
</evidence>
<accession>A0A6J7EDM4</accession>
<proteinExistence type="predicted"/>
<feature type="transmembrane region" description="Helical" evidence="1">
    <location>
        <begin position="127"/>
        <end position="153"/>
    </location>
</feature>
<dbReference type="GO" id="GO:0005886">
    <property type="term" value="C:plasma membrane"/>
    <property type="evidence" value="ECO:0007669"/>
    <property type="project" value="UniProtKB-SubCell"/>
</dbReference>
<dbReference type="PANTHER" id="PTHR43471">
    <property type="entry name" value="ABC TRANSPORTER PERMEASE"/>
    <property type="match status" value="1"/>
</dbReference>
<protein>
    <submittedName>
        <fullName evidence="2">Unannotated protein</fullName>
    </submittedName>
</protein>
<organism evidence="2">
    <name type="scientific">freshwater metagenome</name>
    <dbReference type="NCBI Taxonomy" id="449393"/>
    <lineage>
        <taxon>unclassified sequences</taxon>
        <taxon>metagenomes</taxon>
        <taxon>ecological metagenomes</taxon>
    </lineage>
</organism>
<feature type="transmembrane region" description="Helical" evidence="1">
    <location>
        <begin position="193"/>
        <end position="215"/>
    </location>
</feature>
<keyword evidence="1" id="KW-0472">Membrane</keyword>
<sequence length="323" mass="34932">MTSVLVIARKELLDLRRNRFLLAVLAFVLIAVILSVIVSATQFGVKLNDYNAYLDALRAAGNTTVPAAPQLFPLQLLRGSIEYLEILGALFAIVMGYGMIAKEKQRATLQLIYSRPIGRYSLAAGKLLALALAWLIAVAVIFIAVAATVAIVGHASFAAIDLQRLVISAATSWAYLLMWSALALGLASTTKRLSTALIIALVLWLAVVLIVPQIGDTMDPDNQVPGGLFKSLAIAKPDEKAVLANFTGFDTVRNGLEVSSITKHYERFTFAVLGIKDQYNQQPLAAVWTGTWNNAIAMWLAAFAALGFAILTTTRTKLLRRSS</sequence>
<gene>
    <name evidence="2" type="ORF">UFOPK3402_01317</name>
</gene>
<keyword evidence="1" id="KW-0812">Transmembrane</keyword>
<dbReference type="GO" id="GO:0140359">
    <property type="term" value="F:ABC-type transporter activity"/>
    <property type="evidence" value="ECO:0007669"/>
    <property type="project" value="InterPro"/>
</dbReference>
<feature type="transmembrane region" description="Helical" evidence="1">
    <location>
        <begin position="20"/>
        <end position="45"/>
    </location>
</feature>
<feature type="transmembrane region" description="Helical" evidence="1">
    <location>
        <begin position="165"/>
        <end position="186"/>
    </location>
</feature>
<evidence type="ECO:0000313" key="2">
    <source>
        <dbReference type="EMBL" id="CAB4881086.1"/>
    </source>
</evidence>
<dbReference type="EMBL" id="CAFBLS010000168">
    <property type="protein sequence ID" value="CAB4881086.1"/>
    <property type="molecule type" value="Genomic_DNA"/>
</dbReference>
<feature type="transmembrane region" description="Helical" evidence="1">
    <location>
        <begin position="296"/>
        <end position="314"/>
    </location>
</feature>
<dbReference type="Pfam" id="PF12679">
    <property type="entry name" value="ABC2_membrane_2"/>
    <property type="match status" value="1"/>
</dbReference>
<feature type="transmembrane region" description="Helical" evidence="1">
    <location>
        <begin position="81"/>
        <end position="100"/>
    </location>
</feature>
<keyword evidence="1" id="KW-1133">Transmembrane helix</keyword>
<dbReference type="AlphaFoldDB" id="A0A6J7EDM4"/>
<reference evidence="2" key="1">
    <citation type="submission" date="2020-05" db="EMBL/GenBank/DDBJ databases">
        <authorList>
            <person name="Chiriac C."/>
            <person name="Salcher M."/>
            <person name="Ghai R."/>
            <person name="Kavagutti S V."/>
        </authorList>
    </citation>
    <scope>NUCLEOTIDE SEQUENCE</scope>
</reference>